<dbReference type="Proteomes" id="UP000824099">
    <property type="component" value="Unassembled WGS sequence"/>
</dbReference>
<dbReference type="GO" id="GO:0006631">
    <property type="term" value="P:fatty acid metabolic process"/>
    <property type="evidence" value="ECO:0007669"/>
    <property type="project" value="TreeGrafter"/>
</dbReference>
<sequence length="449" mass="50399">MLIYENFALQAKLTPKKVCLVYAQHQITWQELVSTIDQTALALTSQIKKGDRILISLNNPLTMLIMFYAVIQAGGIATLMDAQTNLEVTQKISKIYAYRLIIDDKYRLPSQKGQPLPQVDPQNIFMGALTSGTSGLPKVIDRDHQSWSLSFPYQSSLFHLSSQDRLLIVGTLAYTANLNACVHLLAIGGTVVFSESRQPQKWYFEIKKHAISALFMVPTNYRLLCKIKNKAIITTVTSLVSGGAKINLTDLKKLMQLFPNANFTEYYGASELGYVTYANANDLKNKPNSVGKPFPQVTLSFNDQLIFVKSPFLAKHFQPTTSIGDLGTIDSDGYIYLLGRQNGLINSGGIKILPEELEKALITYLQISNVSVIGLPDALRGEIVCICLEIASNTHLNKQHLLEFCRNKMNLRHCALRIYRFKQLPLNINDKVDKQLLRIILKEKRSIND</sequence>
<dbReference type="SUPFAM" id="SSF56801">
    <property type="entry name" value="Acetyl-CoA synthetase-like"/>
    <property type="match status" value="1"/>
</dbReference>
<dbReference type="InterPro" id="IPR045851">
    <property type="entry name" value="AMP-bd_C_sf"/>
</dbReference>
<feature type="domain" description="AMP-dependent synthetase/ligase" evidence="3">
    <location>
        <begin position="9"/>
        <end position="299"/>
    </location>
</feature>
<reference evidence="4" key="2">
    <citation type="journal article" date="2021" name="PeerJ">
        <title>Extensive microbial diversity within the chicken gut microbiome revealed by metagenomics and culture.</title>
        <authorList>
            <person name="Gilroy R."/>
            <person name="Ravi A."/>
            <person name="Getino M."/>
            <person name="Pursley I."/>
            <person name="Horton D.L."/>
            <person name="Alikhan N.F."/>
            <person name="Baker D."/>
            <person name="Gharbi K."/>
            <person name="Hall N."/>
            <person name="Watson M."/>
            <person name="Adriaenssens E.M."/>
            <person name="Foster-Nyarko E."/>
            <person name="Jarju S."/>
            <person name="Secka A."/>
            <person name="Antonio M."/>
            <person name="Oren A."/>
            <person name="Chaudhuri R.R."/>
            <person name="La Ragione R."/>
            <person name="Hildebrand F."/>
            <person name="Pallen M.J."/>
        </authorList>
    </citation>
    <scope>NUCLEOTIDE SEQUENCE</scope>
    <source>
        <strain evidence="4">CHK160-1198</strain>
    </source>
</reference>
<comment type="caution">
    <text evidence="4">The sequence shown here is derived from an EMBL/GenBank/DDBJ whole genome shotgun (WGS) entry which is preliminary data.</text>
</comment>
<dbReference type="Pfam" id="PF00501">
    <property type="entry name" value="AMP-binding"/>
    <property type="match status" value="1"/>
</dbReference>
<protein>
    <submittedName>
        <fullName evidence="4">AMP-binding protein</fullName>
    </submittedName>
</protein>
<organism evidence="4 5">
    <name type="scientific">Candidatus Avacidaminococcus intestinavium</name>
    <dbReference type="NCBI Taxonomy" id="2840684"/>
    <lineage>
        <taxon>Bacteria</taxon>
        <taxon>Bacillati</taxon>
        <taxon>Bacillota</taxon>
        <taxon>Negativicutes</taxon>
        <taxon>Acidaminococcales</taxon>
        <taxon>Acidaminococcaceae</taxon>
        <taxon>Acidaminococcaceae incertae sedis</taxon>
        <taxon>Candidatus Avacidaminococcus</taxon>
    </lineage>
</organism>
<evidence type="ECO:0000256" key="2">
    <source>
        <dbReference type="ARBA" id="ARBA00022598"/>
    </source>
</evidence>
<accession>A0A9D1SM76</accession>
<comment type="similarity">
    <text evidence="1">Belongs to the ATP-dependent AMP-binding enzyme family.</text>
</comment>
<dbReference type="AlphaFoldDB" id="A0A9D1SM76"/>
<evidence type="ECO:0000256" key="1">
    <source>
        <dbReference type="ARBA" id="ARBA00006432"/>
    </source>
</evidence>
<evidence type="ECO:0000313" key="5">
    <source>
        <dbReference type="Proteomes" id="UP000824099"/>
    </source>
</evidence>
<keyword evidence="2" id="KW-0436">Ligase</keyword>
<name>A0A9D1SM76_9FIRM</name>
<dbReference type="Gene3D" id="3.30.300.30">
    <property type="match status" value="1"/>
</dbReference>
<dbReference type="Gene3D" id="3.40.50.12780">
    <property type="entry name" value="N-terminal domain of ligase-like"/>
    <property type="match status" value="1"/>
</dbReference>
<proteinExistence type="inferred from homology"/>
<dbReference type="InterPro" id="IPR000873">
    <property type="entry name" value="AMP-dep_synth/lig_dom"/>
</dbReference>
<dbReference type="EMBL" id="DVNI01000118">
    <property type="protein sequence ID" value="HIU64762.1"/>
    <property type="molecule type" value="Genomic_DNA"/>
</dbReference>
<dbReference type="InterPro" id="IPR042099">
    <property type="entry name" value="ANL_N_sf"/>
</dbReference>
<dbReference type="GO" id="GO:0031956">
    <property type="term" value="F:medium-chain fatty acid-CoA ligase activity"/>
    <property type="evidence" value="ECO:0007669"/>
    <property type="project" value="TreeGrafter"/>
</dbReference>
<evidence type="ECO:0000259" key="3">
    <source>
        <dbReference type="Pfam" id="PF00501"/>
    </source>
</evidence>
<gene>
    <name evidence="4" type="ORF">IAB06_07005</name>
</gene>
<reference evidence="4" key="1">
    <citation type="submission" date="2020-10" db="EMBL/GenBank/DDBJ databases">
        <authorList>
            <person name="Gilroy R."/>
        </authorList>
    </citation>
    <scope>NUCLEOTIDE SEQUENCE</scope>
    <source>
        <strain evidence="4">CHK160-1198</strain>
    </source>
</reference>
<dbReference type="PANTHER" id="PTHR43201">
    <property type="entry name" value="ACYL-COA SYNTHETASE"/>
    <property type="match status" value="1"/>
</dbReference>
<dbReference type="PANTHER" id="PTHR43201:SF5">
    <property type="entry name" value="MEDIUM-CHAIN ACYL-COA LIGASE ACSF2, MITOCHONDRIAL"/>
    <property type="match status" value="1"/>
</dbReference>
<evidence type="ECO:0000313" key="4">
    <source>
        <dbReference type="EMBL" id="HIU64762.1"/>
    </source>
</evidence>